<dbReference type="EMBL" id="JACBYQ010000002">
    <property type="protein sequence ID" value="NYE95907.1"/>
    <property type="molecule type" value="Genomic_DNA"/>
</dbReference>
<dbReference type="SUPFAM" id="SSF52266">
    <property type="entry name" value="SGNH hydrolase"/>
    <property type="match status" value="1"/>
</dbReference>
<keyword evidence="3" id="KW-1185">Reference proteome</keyword>
<dbReference type="InterPro" id="IPR036514">
    <property type="entry name" value="SGNH_hydro_sf"/>
</dbReference>
<dbReference type="AlphaFoldDB" id="A0A7Y9LUL4"/>
<protein>
    <submittedName>
        <fullName evidence="2">Lysophospholipase L1-like esterase</fullName>
    </submittedName>
</protein>
<dbReference type="InterPro" id="IPR013830">
    <property type="entry name" value="SGNH_hydro"/>
</dbReference>
<sequence>MTNSPQSTSSDLPSDAIPPVIAGLVAAAGLNPGVLLEHLGVPGPVEDLMLTSTLGLSLHQLETLREEFRKENEKSAEELMADPKFAALIENLPFTRGDRVVIVGDSITAVATSWANILGVILQHRGIELINRAVSGRSSTETIAVFDKTLALNPDWIVLMIGANDVRRHGAVAGVRLLSLDESIRNIKELCRMASEESHARVVVIPSHPPIDPSKVEENRSAGTFWLVEEVESARQAVVAAVPDAFDVMTHLTVDSSYWGPDGVHPTAAGQRKLLRSIANGLTSTSPHPSNQ</sequence>
<reference evidence="2 3" key="1">
    <citation type="submission" date="2020-07" db="EMBL/GenBank/DDBJ databases">
        <title>Sequencing the genomes of 1000 actinobacteria strains.</title>
        <authorList>
            <person name="Klenk H.-P."/>
        </authorList>
    </citation>
    <scope>NUCLEOTIDE SEQUENCE [LARGE SCALE GENOMIC DNA]</scope>
    <source>
        <strain evidence="2 3">DSM 102047</strain>
    </source>
</reference>
<dbReference type="Gene3D" id="3.40.50.1110">
    <property type="entry name" value="SGNH hydrolase"/>
    <property type="match status" value="1"/>
</dbReference>
<accession>A0A7Y9LUL4</accession>
<dbReference type="PANTHER" id="PTHR30383">
    <property type="entry name" value="THIOESTERASE 1/PROTEASE 1/LYSOPHOSPHOLIPASE L1"/>
    <property type="match status" value="1"/>
</dbReference>
<evidence type="ECO:0000259" key="1">
    <source>
        <dbReference type="Pfam" id="PF13472"/>
    </source>
</evidence>
<organism evidence="2 3">
    <name type="scientific">Psychromicrobium silvestre</name>
    <dbReference type="NCBI Taxonomy" id="1645614"/>
    <lineage>
        <taxon>Bacteria</taxon>
        <taxon>Bacillati</taxon>
        <taxon>Actinomycetota</taxon>
        <taxon>Actinomycetes</taxon>
        <taxon>Micrococcales</taxon>
        <taxon>Micrococcaceae</taxon>
        <taxon>Psychromicrobium</taxon>
    </lineage>
</organism>
<gene>
    <name evidence="2" type="ORF">FHU41_002157</name>
</gene>
<dbReference type="PANTHER" id="PTHR30383:SF5">
    <property type="entry name" value="SGNH HYDROLASE-TYPE ESTERASE DOMAIN-CONTAINING PROTEIN"/>
    <property type="match status" value="1"/>
</dbReference>
<name>A0A7Y9LUL4_9MICC</name>
<comment type="caution">
    <text evidence="2">The sequence shown here is derived from an EMBL/GenBank/DDBJ whole genome shotgun (WGS) entry which is preliminary data.</text>
</comment>
<evidence type="ECO:0000313" key="2">
    <source>
        <dbReference type="EMBL" id="NYE95907.1"/>
    </source>
</evidence>
<dbReference type="Pfam" id="PF13472">
    <property type="entry name" value="Lipase_GDSL_2"/>
    <property type="match status" value="1"/>
</dbReference>
<dbReference type="Proteomes" id="UP000521748">
    <property type="component" value="Unassembled WGS sequence"/>
</dbReference>
<dbReference type="InterPro" id="IPR051532">
    <property type="entry name" value="Ester_Hydrolysis_Enzymes"/>
</dbReference>
<proteinExistence type="predicted"/>
<dbReference type="RefSeq" id="WP_179389632.1">
    <property type="nucleotide sequence ID" value="NZ_JACBYQ010000002.1"/>
</dbReference>
<dbReference type="GO" id="GO:0004622">
    <property type="term" value="F:phosphatidylcholine lysophospholipase activity"/>
    <property type="evidence" value="ECO:0007669"/>
    <property type="project" value="TreeGrafter"/>
</dbReference>
<evidence type="ECO:0000313" key="3">
    <source>
        <dbReference type="Proteomes" id="UP000521748"/>
    </source>
</evidence>
<feature type="domain" description="SGNH hydrolase-type esterase" evidence="1">
    <location>
        <begin position="103"/>
        <end position="272"/>
    </location>
</feature>